<dbReference type="RefSeq" id="WP_122976330.1">
    <property type="nucleotide sequence ID" value="NZ_BOMX01000061.1"/>
</dbReference>
<sequence length="124" mass="13516">MAENPNLGVDLYNLWTAGKDNYPSVAYQYTEALRSIDATEPGLAYAFRRPEVFGGGACGPVYQPWRDLRDGLAAVLGETRANLLGVADVLCMAVRTYQETDDEAAAAFRAVLGERGEPLPKLFD</sequence>
<comment type="caution">
    <text evidence="1">The sequence shown here is derived from an EMBL/GenBank/DDBJ whole genome shotgun (WGS) entry which is preliminary data.</text>
</comment>
<organism evidence="1 2">
    <name type="scientific">Actinoplanes teichomyceticus</name>
    <dbReference type="NCBI Taxonomy" id="1867"/>
    <lineage>
        <taxon>Bacteria</taxon>
        <taxon>Bacillati</taxon>
        <taxon>Actinomycetota</taxon>
        <taxon>Actinomycetes</taxon>
        <taxon>Micromonosporales</taxon>
        <taxon>Micromonosporaceae</taxon>
        <taxon>Actinoplanes</taxon>
    </lineage>
</organism>
<gene>
    <name evidence="1" type="ORF">FHX34_10472</name>
</gene>
<dbReference type="OrthoDB" id="5188793at2"/>
<dbReference type="Proteomes" id="UP000320239">
    <property type="component" value="Unassembled WGS sequence"/>
</dbReference>
<accession>A0A561VQ78</accession>
<name>A0A561VQ78_ACTTI</name>
<reference evidence="1 2" key="1">
    <citation type="submission" date="2019-06" db="EMBL/GenBank/DDBJ databases">
        <title>Sequencing the genomes of 1000 actinobacteria strains.</title>
        <authorList>
            <person name="Klenk H.-P."/>
        </authorList>
    </citation>
    <scope>NUCLEOTIDE SEQUENCE [LARGE SCALE GENOMIC DNA]</scope>
    <source>
        <strain evidence="1 2">DSM 43866</strain>
    </source>
</reference>
<evidence type="ECO:0000313" key="1">
    <source>
        <dbReference type="EMBL" id="TWG13784.1"/>
    </source>
</evidence>
<keyword evidence="2" id="KW-1185">Reference proteome</keyword>
<evidence type="ECO:0000313" key="2">
    <source>
        <dbReference type="Proteomes" id="UP000320239"/>
    </source>
</evidence>
<dbReference type="AlphaFoldDB" id="A0A561VQ78"/>
<dbReference type="EMBL" id="VIWY01000004">
    <property type="protein sequence ID" value="TWG13784.1"/>
    <property type="molecule type" value="Genomic_DNA"/>
</dbReference>
<proteinExistence type="predicted"/>
<protein>
    <submittedName>
        <fullName evidence="1">Uncharacterized protein</fullName>
    </submittedName>
</protein>